<feature type="transmembrane region" description="Helical" evidence="6">
    <location>
        <begin position="495"/>
        <end position="513"/>
    </location>
</feature>
<dbReference type="Gramene" id="A03p27500.2_BraZ1">
    <property type="protein sequence ID" value="A03p27500.2_BraZ1.CDS"/>
    <property type="gene ID" value="A03g27500.2_BraZ1"/>
</dbReference>
<comment type="subcellular location">
    <subcellularLocation>
        <location evidence="1">Membrane</location>
        <topology evidence="1">Multi-pass membrane protein</topology>
    </subcellularLocation>
</comment>
<evidence type="ECO:0000313" key="8">
    <source>
        <dbReference type="EMBL" id="VDC80732.1"/>
    </source>
</evidence>
<gene>
    <name evidence="8" type="ORF">BRAA03T11950Z</name>
    <name evidence="7" type="ORF">BRAPAZ1V2_A03P27500.2</name>
</gene>
<feature type="non-terminal residue" evidence="8">
    <location>
        <position position="1"/>
    </location>
</feature>
<reference evidence="8" key="1">
    <citation type="submission" date="2018-11" db="EMBL/GenBank/DDBJ databases">
        <authorList>
            <consortium name="Genoscope - CEA"/>
            <person name="William W."/>
        </authorList>
    </citation>
    <scope>NUCLEOTIDE SEQUENCE</scope>
</reference>
<dbReference type="GO" id="GO:0016020">
    <property type="term" value="C:membrane"/>
    <property type="evidence" value="ECO:0007669"/>
    <property type="project" value="UniProtKB-SubCell"/>
</dbReference>
<dbReference type="PANTHER" id="PTHR42893:SF31">
    <property type="entry name" value="PROTEIN DETOXIFICATION"/>
    <property type="match status" value="1"/>
</dbReference>
<proteinExistence type="inferred from homology"/>
<evidence type="ECO:0000256" key="5">
    <source>
        <dbReference type="ARBA" id="ARBA00023136"/>
    </source>
</evidence>
<accession>A0A3P5ZKX4</accession>
<sequence>ESLLVGELGFYQLHACEAFKPKQKKRKESMQSQCITLAFTFSPISSNHKLPFPSPINLRACKPPFPSFRSSARFIRNCASPNGSISRETEEVTELVQEVAEVEVEEVKKIDDLADQSIWGQMKEIVMFTGPAAGLWICGPLMSLIDTAVIGQGSSVELAALGPATVVCDYLSYTFMFLSVATSNLVATSLARGDKDEVQHQISILLFIGLACGVVMMALTRLYGSGVLTAFTGAKNAEIVPAANTYVQIRGLAWPAVLIGWVAQSASLGMKDSWGPLKALAVASAINGAGDLVLCTFLGYGIAGAAWATMVSQVVAAYMMMDALNKKGYNAFSLCVPSPSELFTIIGLAAPVFMTMMSKVLFYSLLVYFATSMGTSVIAAHQVMLQTYNICTILGEPLSQTAQSFMPELLFGINRNLPKARMLLKSLVIIGATLGIVVGTIGTAIPWMFPTIFTQDKVVTFEMHKVIIPYFLALSITPSTLSLEGTLLAGRDLRYISLSTAGCLAVAGLLLMLLSNGGFGLRGCWFALVGFQWARFSLALVRLLSREGVLYSEDTSRYAEKVKAT</sequence>
<feature type="transmembrane region" description="Helical" evidence="6">
    <location>
        <begin position="423"/>
        <end position="447"/>
    </location>
</feature>
<feature type="transmembrane region" description="Helical" evidence="6">
    <location>
        <begin position="525"/>
        <end position="544"/>
    </location>
</feature>
<comment type="similarity">
    <text evidence="2 6">Belongs to the multi antimicrobial extrusion (MATE) (TC 2.A.66.1) family.</text>
</comment>
<dbReference type="InterPro" id="IPR044644">
    <property type="entry name" value="DinF-like"/>
</dbReference>
<evidence type="ECO:0000256" key="2">
    <source>
        <dbReference type="ARBA" id="ARBA00010199"/>
    </source>
</evidence>
<keyword evidence="3 6" id="KW-0812">Transmembrane</keyword>
<keyword evidence="4 6" id="KW-1133">Transmembrane helix</keyword>
<evidence type="ECO:0000256" key="6">
    <source>
        <dbReference type="RuleBase" id="RU004914"/>
    </source>
</evidence>
<dbReference type="Proteomes" id="UP000694005">
    <property type="component" value="Chromosome A03"/>
</dbReference>
<dbReference type="GO" id="GO:0042910">
    <property type="term" value="F:xenobiotic transmembrane transporter activity"/>
    <property type="evidence" value="ECO:0007669"/>
    <property type="project" value="InterPro"/>
</dbReference>
<name>A0A3P5ZKX4_BRACM</name>
<organism evidence="8">
    <name type="scientific">Brassica campestris</name>
    <name type="common">Field mustard</name>
    <dbReference type="NCBI Taxonomy" id="3711"/>
    <lineage>
        <taxon>Eukaryota</taxon>
        <taxon>Viridiplantae</taxon>
        <taxon>Streptophyta</taxon>
        <taxon>Embryophyta</taxon>
        <taxon>Tracheophyta</taxon>
        <taxon>Spermatophyta</taxon>
        <taxon>Magnoliopsida</taxon>
        <taxon>eudicotyledons</taxon>
        <taxon>Gunneridae</taxon>
        <taxon>Pentapetalae</taxon>
        <taxon>rosids</taxon>
        <taxon>malvids</taxon>
        <taxon>Brassicales</taxon>
        <taxon>Brassicaceae</taxon>
        <taxon>Brassiceae</taxon>
        <taxon>Brassica</taxon>
    </lineage>
</organism>
<dbReference type="CDD" id="cd13136">
    <property type="entry name" value="MATE_DinF_like"/>
    <property type="match status" value="1"/>
</dbReference>
<dbReference type="Pfam" id="PF01554">
    <property type="entry name" value="MatE"/>
    <property type="match status" value="1"/>
</dbReference>
<dbReference type="AlphaFoldDB" id="A0A3P5ZKX4"/>
<keyword evidence="5 6" id="KW-0472">Membrane</keyword>
<evidence type="ECO:0000256" key="4">
    <source>
        <dbReference type="ARBA" id="ARBA00022989"/>
    </source>
</evidence>
<evidence type="ECO:0000313" key="7">
    <source>
        <dbReference type="EMBL" id="CAG7881407.1"/>
    </source>
</evidence>
<comment type="caution">
    <text evidence="6">Lacks conserved residue(s) required for the propagation of feature annotation.</text>
</comment>
<feature type="transmembrane region" description="Helical" evidence="6">
    <location>
        <begin position="202"/>
        <end position="223"/>
    </location>
</feature>
<protein>
    <recommendedName>
        <fullName evidence="6">Protein DETOXIFICATION</fullName>
    </recommendedName>
    <alternativeName>
        <fullName evidence="6">Multidrug and toxic compound extrusion protein</fullName>
    </alternativeName>
</protein>
<feature type="transmembrane region" description="Helical" evidence="6">
    <location>
        <begin position="467"/>
        <end position="488"/>
    </location>
</feature>
<dbReference type="GO" id="GO:0015297">
    <property type="term" value="F:antiporter activity"/>
    <property type="evidence" value="ECO:0007669"/>
    <property type="project" value="InterPro"/>
</dbReference>
<feature type="transmembrane region" description="Helical" evidence="6">
    <location>
        <begin position="360"/>
        <end position="380"/>
    </location>
</feature>
<evidence type="ECO:0000256" key="1">
    <source>
        <dbReference type="ARBA" id="ARBA00004141"/>
    </source>
</evidence>
<dbReference type="PANTHER" id="PTHR42893">
    <property type="entry name" value="PROTEIN DETOXIFICATION 44, CHLOROPLASTIC-RELATED"/>
    <property type="match status" value="1"/>
</dbReference>
<feature type="transmembrane region" description="Helical" evidence="6">
    <location>
        <begin position="170"/>
        <end position="190"/>
    </location>
</feature>
<dbReference type="EMBL" id="LS974619">
    <property type="protein sequence ID" value="CAG7881407.1"/>
    <property type="molecule type" value="Genomic_DNA"/>
</dbReference>
<evidence type="ECO:0000256" key="3">
    <source>
        <dbReference type="ARBA" id="ARBA00022692"/>
    </source>
</evidence>
<dbReference type="EMBL" id="LR031572">
    <property type="protein sequence ID" value="VDC80732.1"/>
    <property type="molecule type" value="Genomic_DNA"/>
</dbReference>
<dbReference type="InterPro" id="IPR002528">
    <property type="entry name" value="MATE_fam"/>
</dbReference>
<dbReference type="NCBIfam" id="TIGR00797">
    <property type="entry name" value="matE"/>
    <property type="match status" value="1"/>
</dbReference>
<feature type="transmembrane region" description="Helical" evidence="6">
    <location>
        <begin position="331"/>
        <end position="354"/>
    </location>
</feature>
<feature type="transmembrane region" description="Helical" evidence="6">
    <location>
        <begin position="297"/>
        <end position="319"/>
    </location>
</feature>